<comment type="caution">
    <text evidence="2">The sequence shown here is derived from an EMBL/GenBank/DDBJ whole genome shotgun (WGS) entry which is preliminary data.</text>
</comment>
<sequence length="252" mass="27309">MAGERYNACPEPTPICRARNTRMTECHAVLPALMNPLIQACDRHRDRRAGPRGKQQHGVLHSLSVPQLSSERNDEETLFQLFNTKHILKRQGHRLRRQRCSRNESSSSAKGPWDGENSHRVRRKCFSGHSQATQSGCDGAAGGDLGPLSPSSVIEEPGALWCAPCTKSPHKKSGWAGDPMMAMIERGTKVSGRVPVGGVAWAGKASGGFSQPGEACGVTGRHPAVTDGRRSSERTRRHAAEDNGRGESGHDH</sequence>
<protein>
    <submittedName>
        <fullName evidence="2">Uncharacterized protein</fullName>
    </submittedName>
</protein>
<evidence type="ECO:0000313" key="3">
    <source>
        <dbReference type="Proteomes" id="UP001152622"/>
    </source>
</evidence>
<feature type="compositionally biased region" description="Basic and acidic residues" evidence="1">
    <location>
        <begin position="227"/>
        <end position="252"/>
    </location>
</feature>
<dbReference type="Proteomes" id="UP001152622">
    <property type="component" value="Chromosome 4"/>
</dbReference>
<keyword evidence="3" id="KW-1185">Reference proteome</keyword>
<dbReference type="EMBL" id="JAINUF010000004">
    <property type="protein sequence ID" value="KAJ8364743.1"/>
    <property type="molecule type" value="Genomic_DNA"/>
</dbReference>
<reference evidence="2" key="1">
    <citation type="journal article" date="2023" name="Science">
        <title>Genome structures resolve the early diversification of teleost fishes.</title>
        <authorList>
            <person name="Parey E."/>
            <person name="Louis A."/>
            <person name="Montfort J."/>
            <person name="Bouchez O."/>
            <person name="Roques C."/>
            <person name="Iampietro C."/>
            <person name="Lluch J."/>
            <person name="Castinel A."/>
            <person name="Donnadieu C."/>
            <person name="Desvignes T."/>
            <person name="Floi Bucao C."/>
            <person name="Jouanno E."/>
            <person name="Wen M."/>
            <person name="Mejri S."/>
            <person name="Dirks R."/>
            <person name="Jansen H."/>
            <person name="Henkel C."/>
            <person name="Chen W.J."/>
            <person name="Zahm M."/>
            <person name="Cabau C."/>
            <person name="Klopp C."/>
            <person name="Thompson A.W."/>
            <person name="Robinson-Rechavi M."/>
            <person name="Braasch I."/>
            <person name="Lecointre G."/>
            <person name="Bobe J."/>
            <person name="Postlethwait J.H."/>
            <person name="Berthelot C."/>
            <person name="Roest Crollius H."/>
            <person name="Guiguen Y."/>
        </authorList>
    </citation>
    <scope>NUCLEOTIDE SEQUENCE</scope>
    <source>
        <strain evidence="2">WJC10195</strain>
    </source>
</reference>
<organism evidence="2 3">
    <name type="scientific">Synaphobranchus kaupii</name>
    <name type="common">Kaup's arrowtooth eel</name>
    <dbReference type="NCBI Taxonomy" id="118154"/>
    <lineage>
        <taxon>Eukaryota</taxon>
        <taxon>Metazoa</taxon>
        <taxon>Chordata</taxon>
        <taxon>Craniata</taxon>
        <taxon>Vertebrata</taxon>
        <taxon>Euteleostomi</taxon>
        <taxon>Actinopterygii</taxon>
        <taxon>Neopterygii</taxon>
        <taxon>Teleostei</taxon>
        <taxon>Anguilliformes</taxon>
        <taxon>Synaphobranchidae</taxon>
        <taxon>Synaphobranchus</taxon>
    </lineage>
</organism>
<proteinExistence type="predicted"/>
<evidence type="ECO:0000256" key="1">
    <source>
        <dbReference type="SAM" id="MobiDB-lite"/>
    </source>
</evidence>
<name>A0A9Q1J3S4_SYNKA</name>
<accession>A0A9Q1J3S4</accession>
<evidence type="ECO:0000313" key="2">
    <source>
        <dbReference type="EMBL" id="KAJ8364743.1"/>
    </source>
</evidence>
<dbReference type="AlphaFoldDB" id="A0A9Q1J3S4"/>
<feature type="region of interest" description="Disordered" evidence="1">
    <location>
        <begin position="92"/>
        <end position="150"/>
    </location>
</feature>
<feature type="region of interest" description="Disordered" evidence="1">
    <location>
        <begin position="205"/>
        <end position="252"/>
    </location>
</feature>
<gene>
    <name evidence="2" type="ORF">SKAU_G00135740</name>
</gene>